<accession>A0AAV7RFS7</accession>
<dbReference type="EMBL" id="JANPWB010000009">
    <property type="protein sequence ID" value="KAJ1151336.1"/>
    <property type="molecule type" value="Genomic_DNA"/>
</dbReference>
<evidence type="ECO:0000313" key="2">
    <source>
        <dbReference type="EMBL" id="KAJ1151336.1"/>
    </source>
</evidence>
<reference evidence="2" key="1">
    <citation type="journal article" date="2022" name="bioRxiv">
        <title>Sequencing and chromosome-scale assembly of the giantPleurodeles waltlgenome.</title>
        <authorList>
            <person name="Brown T."/>
            <person name="Elewa A."/>
            <person name="Iarovenko S."/>
            <person name="Subramanian E."/>
            <person name="Araus A.J."/>
            <person name="Petzold A."/>
            <person name="Susuki M."/>
            <person name="Suzuki K.-i.T."/>
            <person name="Hayashi T."/>
            <person name="Toyoda A."/>
            <person name="Oliveira C."/>
            <person name="Osipova E."/>
            <person name="Leigh N.D."/>
            <person name="Simon A."/>
            <person name="Yun M.H."/>
        </authorList>
    </citation>
    <scope>NUCLEOTIDE SEQUENCE</scope>
    <source>
        <strain evidence="2">20211129_DDA</strain>
        <tissue evidence="2">Liver</tissue>
    </source>
</reference>
<organism evidence="2 3">
    <name type="scientific">Pleurodeles waltl</name>
    <name type="common">Iberian ribbed newt</name>
    <dbReference type="NCBI Taxonomy" id="8319"/>
    <lineage>
        <taxon>Eukaryota</taxon>
        <taxon>Metazoa</taxon>
        <taxon>Chordata</taxon>
        <taxon>Craniata</taxon>
        <taxon>Vertebrata</taxon>
        <taxon>Euteleostomi</taxon>
        <taxon>Amphibia</taxon>
        <taxon>Batrachia</taxon>
        <taxon>Caudata</taxon>
        <taxon>Salamandroidea</taxon>
        <taxon>Salamandridae</taxon>
        <taxon>Pleurodelinae</taxon>
        <taxon>Pleurodeles</taxon>
    </lineage>
</organism>
<protein>
    <submittedName>
        <fullName evidence="2">Uncharacterized protein</fullName>
    </submittedName>
</protein>
<sequence>MRVTERLRPRGPVDYPKGVLLLQVQLPPTTPCPLLPPDTLLDILVIVPVQERLDLSRGERTQKQRSRCGEDEEAEEPCGEDDAEKTVQEDAVTGESGPKDHPSSGAA</sequence>
<name>A0AAV7RFS7_PLEWA</name>
<keyword evidence="3" id="KW-1185">Reference proteome</keyword>
<feature type="compositionally biased region" description="Acidic residues" evidence="1">
    <location>
        <begin position="70"/>
        <end position="83"/>
    </location>
</feature>
<proteinExistence type="predicted"/>
<comment type="caution">
    <text evidence="2">The sequence shown here is derived from an EMBL/GenBank/DDBJ whole genome shotgun (WGS) entry which is preliminary data.</text>
</comment>
<dbReference type="Proteomes" id="UP001066276">
    <property type="component" value="Chromosome 5"/>
</dbReference>
<dbReference type="AlphaFoldDB" id="A0AAV7RFS7"/>
<feature type="compositionally biased region" description="Basic and acidic residues" evidence="1">
    <location>
        <begin position="52"/>
        <end position="62"/>
    </location>
</feature>
<feature type="compositionally biased region" description="Basic and acidic residues" evidence="1">
    <location>
        <begin position="97"/>
        <end position="107"/>
    </location>
</feature>
<feature type="region of interest" description="Disordered" evidence="1">
    <location>
        <begin position="52"/>
        <end position="107"/>
    </location>
</feature>
<evidence type="ECO:0000256" key="1">
    <source>
        <dbReference type="SAM" id="MobiDB-lite"/>
    </source>
</evidence>
<gene>
    <name evidence="2" type="ORF">NDU88_004119</name>
</gene>
<evidence type="ECO:0000313" key="3">
    <source>
        <dbReference type="Proteomes" id="UP001066276"/>
    </source>
</evidence>